<keyword evidence="5" id="KW-1185">Reference proteome</keyword>
<dbReference type="GO" id="GO:0016226">
    <property type="term" value="P:iron-sulfur cluster assembly"/>
    <property type="evidence" value="ECO:0007669"/>
    <property type="project" value="InterPro"/>
</dbReference>
<dbReference type="Pfam" id="PF19295">
    <property type="entry name" value="SufBD_N"/>
    <property type="match status" value="1"/>
</dbReference>
<dbReference type="EMBL" id="BORT01000049">
    <property type="protein sequence ID" value="GIO51324.1"/>
    <property type="molecule type" value="Genomic_DNA"/>
</dbReference>
<dbReference type="PANTHER" id="PTHR30508:SF1">
    <property type="entry name" value="UPF0051 PROTEIN ABCI8, CHLOROPLASTIC-RELATED"/>
    <property type="match status" value="1"/>
</dbReference>
<dbReference type="PANTHER" id="PTHR30508">
    <property type="entry name" value="FES CLUSTER ASSEMBLY PROTEIN SUF"/>
    <property type="match status" value="1"/>
</dbReference>
<evidence type="ECO:0000256" key="1">
    <source>
        <dbReference type="ARBA" id="ARBA00043967"/>
    </source>
</evidence>
<dbReference type="InterPro" id="IPR055346">
    <property type="entry name" value="Fe-S_cluster_assembly_SufBD"/>
</dbReference>
<dbReference type="RefSeq" id="WP_212981329.1">
    <property type="nucleotide sequence ID" value="NZ_AP025343.1"/>
</dbReference>
<dbReference type="Pfam" id="PF01458">
    <property type="entry name" value="SUFBD_core"/>
    <property type="match status" value="1"/>
</dbReference>
<comment type="caution">
    <text evidence="4">The sequence shown here is derived from an EMBL/GenBank/DDBJ whole genome shotgun (WGS) entry which is preliminary data.</text>
</comment>
<reference evidence="4 5" key="1">
    <citation type="submission" date="2021-03" db="EMBL/GenBank/DDBJ databases">
        <title>Antimicrobial resistance genes in bacteria isolated from Japanese honey, and their potential for conferring macrolide and lincosamide resistance in the American foulbrood pathogen Paenibacillus larvae.</title>
        <authorList>
            <person name="Okamoto M."/>
            <person name="Kumagai M."/>
            <person name="Kanamori H."/>
            <person name="Takamatsu D."/>
        </authorList>
    </citation>
    <scope>NUCLEOTIDE SEQUENCE [LARGE SCALE GENOMIC DNA]</scope>
    <source>
        <strain evidence="4 5">J34TS1</strain>
    </source>
</reference>
<evidence type="ECO:0000259" key="3">
    <source>
        <dbReference type="Pfam" id="PF19295"/>
    </source>
</evidence>
<sequence length="436" mass="47426">MSMSKSTAFFDRKAAAAIARSKQEPSWLVAWREEAGEWAAALELPKPEKTPIDRWMLDAQGEYRPGQTVSLLSELPSEVLALLDEQVGGAVIVQHNSSVVYSRLPEELKAQGVVLSSLEEAARTHEELVRTHLMTAYARDEHKLSAMHAAMWNGSVFLYVPRGVEIAEPVQAVLYADDAEAAFVPHLLVIADEGSRVCFMENAAASLGETETTLFHNGAVEVFAKRGARVQYAAVHHMDDTAIDISFRRAVLADDARIEWLIGDLHEGNTLSDTKTILKGTGSTSDAKVITVGTGSQRMSLTTGAVHIGRSSESDMVTRAVITDEATVIINGITKIEKGSAKANGQQTERVLMLSPKARGDANPILLIDEDDVMAGHAASVGQVNAEQVYYLMSRGIARSAAERLIIYGFLDPVVSEIPVEAVRKRLQQILERKLG</sequence>
<feature type="domain" description="SUF system FeS cluster assembly SufBD core" evidence="2">
    <location>
        <begin position="177"/>
        <end position="410"/>
    </location>
</feature>
<dbReference type="Proteomes" id="UP000682811">
    <property type="component" value="Unassembled WGS sequence"/>
</dbReference>
<dbReference type="AlphaFoldDB" id="A0A920CVD8"/>
<feature type="domain" description="SUF system FeS cluster assembly SufBD N-terminal" evidence="3">
    <location>
        <begin position="94"/>
        <end position="171"/>
    </location>
</feature>
<organism evidence="4 5">
    <name type="scientific">Paenibacillus azoreducens</name>
    <dbReference type="NCBI Taxonomy" id="116718"/>
    <lineage>
        <taxon>Bacteria</taxon>
        <taxon>Bacillati</taxon>
        <taxon>Bacillota</taxon>
        <taxon>Bacilli</taxon>
        <taxon>Bacillales</taxon>
        <taxon>Paenibacillaceae</taxon>
        <taxon>Paenibacillus</taxon>
    </lineage>
</organism>
<evidence type="ECO:0000259" key="2">
    <source>
        <dbReference type="Pfam" id="PF01458"/>
    </source>
</evidence>
<dbReference type="InterPro" id="IPR037284">
    <property type="entry name" value="SUF_FeS_clus_asmbl_SufBD_sf"/>
</dbReference>
<dbReference type="InterPro" id="IPR011542">
    <property type="entry name" value="SUF_FeS_clus_asmbl_SufD"/>
</dbReference>
<accession>A0A920CVD8</accession>
<comment type="similarity">
    <text evidence="1">Belongs to the iron-sulfur cluster assembly SufBD family.</text>
</comment>
<evidence type="ECO:0000313" key="4">
    <source>
        <dbReference type="EMBL" id="GIO51324.1"/>
    </source>
</evidence>
<gene>
    <name evidence="4" type="ORF">J34TS1_60890</name>
</gene>
<dbReference type="SUPFAM" id="SSF101960">
    <property type="entry name" value="Stabilizer of iron transporter SufD"/>
    <property type="match status" value="1"/>
</dbReference>
<dbReference type="NCBIfam" id="TIGR01981">
    <property type="entry name" value="sufD"/>
    <property type="match status" value="1"/>
</dbReference>
<proteinExistence type="inferred from homology"/>
<name>A0A920CVD8_9BACL</name>
<protein>
    <submittedName>
        <fullName evidence="4">Fe-S cluster assembly protein SufD</fullName>
    </submittedName>
</protein>
<dbReference type="InterPro" id="IPR000825">
    <property type="entry name" value="SUF_FeS_clus_asmbl_SufBD_core"/>
</dbReference>
<dbReference type="InterPro" id="IPR045595">
    <property type="entry name" value="SufBD_N"/>
</dbReference>
<evidence type="ECO:0000313" key="5">
    <source>
        <dbReference type="Proteomes" id="UP000682811"/>
    </source>
</evidence>